<dbReference type="OrthoDB" id="361693at2759"/>
<evidence type="ECO:0000256" key="3">
    <source>
        <dbReference type="ARBA" id="ARBA00022448"/>
    </source>
</evidence>
<dbReference type="STRING" id="1054147.F4PJ65"/>
<dbReference type="GO" id="GO:0005829">
    <property type="term" value="C:cytosol"/>
    <property type="evidence" value="ECO:0007669"/>
    <property type="project" value="TreeGrafter"/>
</dbReference>
<gene>
    <name evidence="6" type="ORF">DFA_06501</name>
</gene>
<evidence type="ECO:0000313" key="6">
    <source>
        <dbReference type="EMBL" id="EGG24351.1"/>
    </source>
</evidence>
<evidence type="ECO:0000259" key="5">
    <source>
        <dbReference type="PROSITE" id="PS50166"/>
    </source>
</evidence>
<proteinExistence type="inferred from homology"/>
<keyword evidence="7" id="KW-1185">Reference proteome</keyword>
<accession>F4PJ65</accession>
<sequence>MSLVPEMNLLTTSAKKRRMSISKDQICTLLLNTLSPDNTTIQQTEAHLKAIDKQQGFTGVLIDIIQDKQNIPSHVRLVAAVHLKNQIANNWKNKPYDRNEKRERETEIENRVMLTFIFILFRDLIIINDQDKQVYRERLLYILSQYEQIGEESKIARQLSIAISKIARVDYHKQWPTLFQVLFEYLEKGNDHHKLTALQTIKYIVNELSSKRMSAERKEFYQVSNELFKLFGPIWNNSMNQLQNTVKMVSTVETIEQRNNIFIQQNQQTSVELLIVVSKILRRIIEHGFTQYQENNDICEFFNNLFNYLSNILSFRKSNGNHILRLKIDELIIMNQKIIIRAQAMNPLTFIKFLVPSLTYFNNQIVAYTPPHLQLTATIQQQHQDERSSEESLITFKTSLVQSLMYLRSIVDCISYQTEISDPDEDEGVALGSVDVTNNSSATHVAQSMIKQFFNFEMLQVHLRALVSNFLIITPEELQTWQDEPEQYIMQLDSDSHQYELKPCAYNLFILLMKHFHESCVQIVIEIVKYAMELRAPLTDQQVLLKESCYMTIGLGYYNLYEVVEFDKLFQSVFLAELQTPDARYKILTRRVCWLLGYWIPKIPEQLRAPIVSILLELVNHNDLVIALTGADSLKAYIDDYTFELDTFKPYVNQTILSLLALFKRCEEVESQTKLLEVLGVIFVQLNEQLRPYVASIFHLFGESWSNGDVSSILKNSLIRCMTLFLQAWNSSPAEYESFLLAVIDHATTPGSEESVFLLEDGLDLWLTYICRIGVTQTISPRLLQVFRNLVGTLSHTLEFAETCLRILDAYLLIGQQELLQQYGKDVAQCFFHLLGDIRDSSTVHVAQPIDRVLQMFPNDGCVLLQSVLAKLYTLTMDPEEPGLAKVQYLTVFARVCVGNPLYLFSLLDGIAAHKQQPVQDTVNQFFDQWFDNIDSISNSDARKLTAIALCNLIATPRAEVIPQLSQIITTVVGLRPDIDPPNNDFFSGGGESAGGFSLDGFSLPESATEIQLRKVQQVDPLNIVDLSTYLYEKMKEASNRLGANVFQAAIQSMHPTVLQLAIPPVNK</sequence>
<dbReference type="InterPro" id="IPR011989">
    <property type="entry name" value="ARM-like"/>
</dbReference>
<dbReference type="PROSITE" id="PS50166">
    <property type="entry name" value="IMPORTIN_B_NT"/>
    <property type="match status" value="1"/>
</dbReference>
<dbReference type="PANTHER" id="PTHR10997">
    <property type="entry name" value="IMPORTIN-7, 8, 11"/>
    <property type="match status" value="1"/>
</dbReference>
<evidence type="ECO:0000256" key="2">
    <source>
        <dbReference type="ARBA" id="ARBA00007991"/>
    </source>
</evidence>
<dbReference type="Pfam" id="PF25758">
    <property type="entry name" value="TPR_IPO11"/>
    <property type="match status" value="1"/>
</dbReference>
<dbReference type="SUPFAM" id="SSF48371">
    <property type="entry name" value="ARM repeat"/>
    <property type="match status" value="1"/>
</dbReference>
<dbReference type="GO" id="GO:0005635">
    <property type="term" value="C:nuclear envelope"/>
    <property type="evidence" value="ECO:0007669"/>
    <property type="project" value="TreeGrafter"/>
</dbReference>
<evidence type="ECO:0000313" key="7">
    <source>
        <dbReference type="Proteomes" id="UP000007797"/>
    </source>
</evidence>
<dbReference type="AlphaFoldDB" id="F4PJ65"/>
<dbReference type="InterPro" id="IPR001494">
    <property type="entry name" value="Importin-beta_N"/>
</dbReference>
<dbReference type="GO" id="GO:0031267">
    <property type="term" value="F:small GTPase binding"/>
    <property type="evidence" value="ECO:0007669"/>
    <property type="project" value="InterPro"/>
</dbReference>
<feature type="domain" description="Importin N-terminal" evidence="5">
    <location>
        <begin position="44"/>
        <end position="145"/>
    </location>
</feature>
<dbReference type="SMART" id="SM00913">
    <property type="entry name" value="IBN_N"/>
    <property type="match status" value="1"/>
</dbReference>
<dbReference type="Pfam" id="PF03810">
    <property type="entry name" value="IBN_N"/>
    <property type="match status" value="1"/>
</dbReference>
<dbReference type="OMA" id="SFHYVFH"/>
<keyword evidence="3" id="KW-0813">Transport</keyword>
<name>F4PJ65_CACFS</name>
<dbReference type="PANTHER" id="PTHR10997:SF7">
    <property type="entry name" value="IMPORTIN-11"/>
    <property type="match status" value="1"/>
</dbReference>
<organism evidence="6 7">
    <name type="scientific">Cavenderia fasciculata</name>
    <name type="common">Slime mold</name>
    <name type="synonym">Dictyostelium fasciculatum</name>
    <dbReference type="NCBI Taxonomy" id="261658"/>
    <lineage>
        <taxon>Eukaryota</taxon>
        <taxon>Amoebozoa</taxon>
        <taxon>Evosea</taxon>
        <taxon>Eumycetozoa</taxon>
        <taxon>Dictyostelia</taxon>
        <taxon>Acytosteliales</taxon>
        <taxon>Cavenderiaceae</taxon>
        <taxon>Cavenderia</taxon>
    </lineage>
</organism>
<comment type="similarity">
    <text evidence="2">Belongs to the importin beta family.</text>
</comment>
<dbReference type="EMBL" id="GL883007">
    <property type="protein sequence ID" value="EGG24351.1"/>
    <property type="molecule type" value="Genomic_DNA"/>
</dbReference>
<dbReference type="InterPro" id="IPR058669">
    <property type="entry name" value="TPR_IPO7/11-like"/>
</dbReference>
<dbReference type="Gene3D" id="1.25.10.10">
    <property type="entry name" value="Leucine-rich Repeat Variant"/>
    <property type="match status" value="1"/>
</dbReference>
<comment type="subcellular location">
    <subcellularLocation>
        <location evidence="1">Nucleus</location>
    </subcellularLocation>
</comment>
<dbReference type="Proteomes" id="UP000007797">
    <property type="component" value="Unassembled WGS sequence"/>
</dbReference>
<dbReference type="RefSeq" id="XP_004362202.1">
    <property type="nucleotide sequence ID" value="XM_004362145.1"/>
</dbReference>
<dbReference type="InterPro" id="IPR016024">
    <property type="entry name" value="ARM-type_fold"/>
</dbReference>
<dbReference type="GO" id="GO:0006606">
    <property type="term" value="P:protein import into nucleus"/>
    <property type="evidence" value="ECO:0007669"/>
    <property type="project" value="TreeGrafter"/>
</dbReference>
<keyword evidence="4" id="KW-0539">Nucleus</keyword>
<dbReference type="GeneID" id="14876292"/>
<evidence type="ECO:0000256" key="4">
    <source>
        <dbReference type="ARBA" id="ARBA00023242"/>
    </source>
</evidence>
<protein>
    <recommendedName>
        <fullName evidence="5">Importin N-terminal domain-containing protein</fullName>
    </recommendedName>
</protein>
<evidence type="ECO:0000256" key="1">
    <source>
        <dbReference type="ARBA" id="ARBA00004123"/>
    </source>
</evidence>
<dbReference type="KEGG" id="dfa:DFA_06501"/>
<reference evidence="7" key="1">
    <citation type="journal article" date="2011" name="Genome Res.">
        <title>Phylogeny-wide analysis of social amoeba genomes highlights ancient origins for complex intercellular communication.</title>
        <authorList>
            <person name="Heidel A.J."/>
            <person name="Lawal H.M."/>
            <person name="Felder M."/>
            <person name="Schilde C."/>
            <person name="Helps N.R."/>
            <person name="Tunggal B."/>
            <person name="Rivero F."/>
            <person name="John U."/>
            <person name="Schleicher M."/>
            <person name="Eichinger L."/>
            <person name="Platzer M."/>
            <person name="Noegel A.A."/>
            <person name="Schaap P."/>
            <person name="Gloeckner G."/>
        </authorList>
    </citation>
    <scope>NUCLEOTIDE SEQUENCE [LARGE SCALE GENOMIC DNA]</scope>
    <source>
        <strain evidence="7">SH3</strain>
    </source>
</reference>